<dbReference type="EMBL" id="JAZBRD010000008">
    <property type="protein sequence ID" value="MEE3744833.1"/>
    <property type="molecule type" value="Genomic_DNA"/>
</dbReference>
<dbReference type="PANTHER" id="PTHR43740:SF2">
    <property type="entry name" value="LEUCINE--TRNA LIGASE, MITOCHONDRIAL"/>
    <property type="match status" value="1"/>
</dbReference>
<evidence type="ECO:0000256" key="7">
    <source>
        <dbReference type="ARBA" id="ARBA00023146"/>
    </source>
</evidence>
<dbReference type="NCBIfam" id="TIGR00396">
    <property type="entry name" value="leuS_bact"/>
    <property type="match status" value="1"/>
</dbReference>
<evidence type="ECO:0000313" key="15">
    <source>
        <dbReference type="Proteomes" id="UP001331664"/>
    </source>
</evidence>
<organism evidence="14 15">
    <name type="scientific">Campylobacter porcelli</name>
    <dbReference type="NCBI Taxonomy" id="1660073"/>
    <lineage>
        <taxon>Bacteria</taxon>
        <taxon>Pseudomonadati</taxon>
        <taxon>Campylobacterota</taxon>
        <taxon>Epsilonproteobacteria</taxon>
        <taxon>Campylobacterales</taxon>
        <taxon>Campylobacteraceae</taxon>
        <taxon>Campylobacter</taxon>
    </lineage>
</organism>
<comment type="similarity">
    <text evidence="1 9 10">Belongs to the class-I aminoacyl-tRNA synthetase family.</text>
</comment>
<protein>
    <recommendedName>
        <fullName evidence="9">Leucine--tRNA ligase</fullName>
        <ecNumber evidence="9">6.1.1.4</ecNumber>
    </recommendedName>
    <alternativeName>
        <fullName evidence="9">Leucyl-tRNA synthetase</fullName>
        <shortName evidence="9">LeuRS</shortName>
    </alternativeName>
</protein>
<evidence type="ECO:0000259" key="12">
    <source>
        <dbReference type="Pfam" id="PF09334"/>
    </source>
</evidence>
<dbReference type="InterPro" id="IPR009080">
    <property type="entry name" value="tRNAsynth_Ia_anticodon-bd"/>
</dbReference>
<dbReference type="RefSeq" id="WP_330526288.1">
    <property type="nucleotide sequence ID" value="NZ_JAZBRD010000008.1"/>
</dbReference>
<evidence type="ECO:0000256" key="4">
    <source>
        <dbReference type="ARBA" id="ARBA00022741"/>
    </source>
</evidence>
<evidence type="ECO:0000256" key="3">
    <source>
        <dbReference type="ARBA" id="ARBA00022598"/>
    </source>
</evidence>
<evidence type="ECO:0000256" key="1">
    <source>
        <dbReference type="ARBA" id="ARBA00005594"/>
    </source>
</evidence>
<keyword evidence="3 9" id="KW-0436">Ligase</keyword>
<dbReference type="PRINTS" id="PR00985">
    <property type="entry name" value="TRNASYNTHLEU"/>
</dbReference>
<keyword evidence="15" id="KW-1185">Reference proteome</keyword>
<dbReference type="PROSITE" id="PS00178">
    <property type="entry name" value="AA_TRNA_LIGASE_I"/>
    <property type="match status" value="1"/>
</dbReference>
<dbReference type="HAMAP" id="MF_00049_B">
    <property type="entry name" value="Leu_tRNA_synth_B"/>
    <property type="match status" value="1"/>
</dbReference>
<accession>A0ABU7M5C2</accession>
<dbReference type="Gene3D" id="3.10.20.590">
    <property type="match status" value="1"/>
</dbReference>
<keyword evidence="2 9" id="KW-0963">Cytoplasm</keyword>
<feature type="domain" description="Methionyl/Leucyl tRNA synthetase" evidence="12">
    <location>
        <begin position="559"/>
        <end position="622"/>
    </location>
</feature>
<sequence>MQYIAKDIEYKWQSTWRDSSYSEPKDDYNLPKKYILSMFPYPSGRLHMGHVRNYAIGDALSRYYRNQGFNVLQPMGFDSFGMPAENAAIKHKIHPKKWTYENIDYMIKELDSLGFSFSKKRLLATSDPLYTKWEQEFFIKMYEKGLVYRKSAVVNWCENDQTVLANEQVEDGKCWRCGHEVVQKEMPGYYLKITEYANELLECLKDLEGKWPSQVITMQENWIGKSNGLEFKFEFDDSSKEIVKNDGFMVFTTRPDTIYGVSYCALAPEHDIVKGLLNSEFISTDIKDKIKSMLNQSPKERQIADKDGVYLGINAIHPLTKELVPIWCANFVLAQYGHGALMAVPAHDERDYEFAIKFNLPIKKVIECDELPYTQKSGKHINSNMINGKEYEEASRVIINYFQNNNTGKEVTNYKLRDWGISRQRYWGAPIPMVHCDKCGIVAQKLENLPILLPDDVVITGEGNPLDKHPNFKNCKCPKCGNQANRETDTMDTFFESSWYFARYASDEKTWEKVAIDKKSVDYWMSVDQYIGGIEHAILHLLYARFFQKVLRDLGYLRDSEPFASLLTQGMVLKDGVKMSKSKGNTVDPDDIIAKYGADTARLFILFAAPPQKELEWNDSAVEGAFKFINRLCDRSVNAYKTEQIPDINHSNLDKDEKYARLKVYEALKKSSDVFESSFAFNTLIAACMEALNALNAQNNKDIWTEGYYIILNLLEPIIPHICWELSSKLFGLKNFRKIELKSEVFDSDIINLVITINGKRRAQIEVDKSLSNEEIIAQAKVAVSKWIAQAQIVKEIYVPNKLVNIVIKG</sequence>
<dbReference type="CDD" id="cd00812">
    <property type="entry name" value="LeuRS_core"/>
    <property type="match status" value="1"/>
</dbReference>
<evidence type="ECO:0000256" key="2">
    <source>
        <dbReference type="ARBA" id="ARBA00022490"/>
    </source>
</evidence>
<dbReference type="Pfam" id="PF09334">
    <property type="entry name" value="tRNA-synt_1g"/>
    <property type="match status" value="2"/>
</dbReference>
<dbReference type="SUPFAM" id="SSF50677">
    <property type="entry name" value="ValRS/IleRS/LeuRS editing domain"/>
    <property type="match status" value="1"/>
</dbReference>
<keyword evidence="6 9" id="KW-0648">Protein biosynthesis</keyword>
<evidence type="ECO:0000259" key="11">
    <source>
        <dbReference type="Pfam" id="PF08264"/>
    </source>
</evidence>
<dbReference type="SUPFAM" id="SSF47323">
    <property type="entry name" value="Anticodon-binding domain of a subclass of class I aminoacyl-tRNA synthetases"/>
    <property type="match status" value="1"/>
</dbReference>
<dbReference type="SUPFAM" id="SSF52374">
    <property type="entry name" value="Nucleotidylyl transferase"/>
    <property type="match status" value="1"/>
</dbReference>
<dbReference type="InterPro" id="IPR002302">
    <property type="entry name" value="Leu-tRNA-ligase"/>
</dbReference>
<evidence type="ECO:0000256" key="9">
    <source>
        <dbReference type="HAMAP-Rule" id="MF_00049"/>
    </source>
</evidence>
<comment type="subcellular location">
    <subcellularLocation>
        <location evidence="9">Cytoplasm</location>
    </subcellularLocation>
</comment>
<dbReference type="InterPro" id="IPR001412">
    <property type="entry name" value="aa-tRNA-synth_I_CS"/>
</dbReference>
<feature type="binding site" evidence="9">
    <location>
        <position position="581"/>
    </location>
    <ligand>
        <name>ATP</name>
        <dbReference type="ChEBI" id="CHEBI:30616"/>
    </ligand>
</feature>
<gene>
    <name evidence="9 14" type="primary">leuS</name>
    <name evidence="14" type="ORF">V2I23_05930</name>
</gene>
<keyword evidence="7 9" id="KW-0030">Aminoacyl-tRNA synthetase</keyword>
<dbReference type="GO" id="GO:0004823">
    <property type="term" value="F:leucine-tRNA ligase activity"/>
    <property type="evidence" value="ECO:0007669"/>
    <property type="project" value="UniProtKB-EC"/>
</dbReference>
<dbReference type="InterPro" id="IPR025709">
    <property type="entry name" value="Leu_tRNA-synth_edit"/>
</dbReference>
<comment type="catalytic activity">
    <reaction evidence="8 9">
        <text>tRNA(Leu) + L-leucine + ATP = L-leucyl-tRNA(Leu) + AMP + diphosphate</text>
        <dbReference type="Rhea" id="RHEA:11688"/>
        <dbReference type="Rhea" id="RHEA-COMP:9613"/>
        <dbReference type="Rhea" id="RHEA-COMP:9622"/>
        <dbReference type="ChEBI" id="CHEBI:30616"/>
        <dbReference type="ChEBI" id="CHEBI:33019"/>
        <dbReference type="ChEBI" id="CHEBI:57427"/>
        <dbReference type="ChEBI" id="CHEBI:78442"/>
        <dbReference type="ChEBI" id="CHEBI:78494"/>
        <dbReference type="ChEBI" id="CHEBI:456215"/>
        <dbReference type="EC" id="6.1.1.4"/>
    </reaction>
</comment>
<evidence type="ECO:0000256" key="8">
    <source>
        <dbReference type="ARBA" id="ARBA00047469"/>
    </source>
</evidence>
<reference evidence="14 15" key="1">
    <citation type="submission" date="2024-01" db="EMBL/GenBank/DDBJ databases">
        <title>Campylobacter porcellus sp. nov.</title>
        <authorList>
            <person name="Papic B."/>
            <person name="Gruntar I."/>
        </authorList>
    </citation>
    <scope>NUCLEOTIDE SEQUENCE [LARGE SCALE GENOMIC DNA]</scope>
    <source>
        <strain evidence="14 15">CX2-4855-23</strain>
    </source>
</reference>
<dbReference type="InterPro" id="IPR013155">
    <property type="entry name" value="M/V/L/I-tRNA-synth_anticd-bd"/>
</dbReference>
<dbReference type="Pfam" id="PF08264">
    <property type="entry name" value="Anticodon_1"/>
    <property type="match status" value="1"/>
</dbReference>
<feature type="short sequence motif" description="'HIGH' region" evidence="9">
    <location>
        <begin position="40"/>
        <end position="50"/>
    </location>
</feature>
<dbReference type="EC" id="6.1.1.4" evidence="9"/>
<dbReference type="InterPro" id="IPR014729">
    <property type="entry name" value="Rossmann-like_a/b/a_fold"/>
</dbReference>
<dbReference type="Pfam" id="PF13603">
    <property type="entry name" value="tRNA-synt_1_2"/>
    <property type="match status" value="1"/>
</dbReference>
<dbReference type="InterPro" id="IPR009008">
    <property type="entry name" value="Val/Leu/Ile-tRNA-synth_edit"/>
</dbReference>
<keyword evidence="5 9" id="KW-0067">ATP-binding</keyword>
<evidence type="ECO:0000256" key="6">
    <source>
        <dbReference type="ARBA" id="ARBA00022917"/>
    </source>
</evidence>
<dbReference type="InterPro" id="IPR015413">
    <property type="entry name" value="Methionyl/Leucyl_tRNA_Synth"/>
</dbReference>
<feature type="domain" description="Leucyl-tRNA synthetase editing" evidence="13">
    <location>
        <begin position="220"/>
        <end position="402"/>
    </location>
</feature>
<proteinExistence type="inferred from homology"/>
<feature type="domain" description="Methionyl/Leucyl tRNA synthetase" evidence="12">
    <location>
        <begin position="34"/>
        <end position="180"/>
    </location>
</feature>
<evidence type="ECO:0000313" key="14">
    <source>
        <dbReference type="EMBL" id="MEE3744833.1"/>
    </source>
</evidence>
<feature type="domain" description="Methionyl/Valyl/Leucyl/Isoleucyl-tRNA synthetase anticodon-binding" evidence="11">
    <location>
        <begin position="658"/>
        <end position="774"/>
    </location>
</feature>
<evidence type="ECO:0000256" key="10">
    <source>
        <dbReference type="RuleBase" id="RU363039"/>
    </source>
</evidence>
<dbReference type="CDD" id="cd07958">
    <property type="entry name" value="Anticodon_Ia_Leu_BEm"/>
    <property type="match status" value="1"/>
</dbReference>
<dbReference type="Proteomes" id="UP001331664">
    <property type="component" value="Unassembled WGS sequence"/>
</dbReference>
<dbReference type="PANTHER" id="PTHR43740">
    <property type="entry name" value="LEUCYL-TRNA SYNTHETASE"/>
    <property type="match status" value="1"/>
</dbReference>
<feature type="short sequence motif" description="'KMSKS' region" evidence="9">
    <location>
        <begin position="578"/>
        <end position="582"/>
    </location>
</feature>
<comment type="caution">
    <text evidence="14">The sequence shown here is derived from an EMBL/GenBank/DDBJ whole genome shotgun (WGS) entry which is preliminary data.</text>
</comment>
<keyword evidence="4 9" id="KW-0547">Nucleotide-binding</keyword>
<evidence type="ECO:0000259" key="13">
    <source>
        <dbReference type="Pfam" id="PF13603"/>
    </source>
</evidence>
<dbReference type="Gene3D" id="3.40.50.620">
    <property type="entry name" value="HUPs"/>
    <property type="match status" value="2"/>
</dbReference>
<dbReference type="Gene3D" id="1.10.730.10">
    <property type="entry name" value="Isoleucyl-tRNA Synthetase, Domain 1"/>
    <property type="match status" value="2"/>
</dbReference>
<evidence type="ECO:0000256" key="5">
    <source>
        <dbReference type="ARBA" id="ARBA00022840"/>
    </source>
</evidence>
<name>A0ABU7M5C2_9BACT</name>